<organism evidence="2 3">
    <name type="scientific">Gilvirhabdus luticola</name>
    <dbReference type="NCBI Taxonomy" id="3079858"/>
    <lineage>
        <taxon>Bacteria</taxon>
        <taxon>Pseudomonadati</taxon>
        <taxon>Bacteroidota</taxon>
        <taxon>Flavobacteriia</taxon>
        <taxon>Flavobacteriales</taxon>
        <taxon>Flavobacteriaceae</taxon>
        <taxon>Gilvirhabdus</taxon>
    </lineage>
</organism>
<dbReference type="GO" id="GO:0004519">
    <property type="term" value="F:endonuclease activity"/>
    <property type="evidence" value="ECO:0007669"/>
    <property type="project" value="UniProtKB-KW"/>
</dbReference>
<protein>
    <submittedName>
        <fullName evidence="2">Endonuclease</fullName>
    </submittedName>
</protein>
<keyword evidence="3" id="KW-1185">Reference proteome</keyword>
<dbReference type="Pfam" id="PF19580">
    <property type="entry name" value="Exo_endo_phos_3"/>
    <property type="match status" value="1"/>
</dbReference>
<dbReference type="InterPro" id="IPR005135">
    <property type="entry name" value="Endo/exonuclease/phosphatase"/>
</dbReference>
<sequence length="325" mass="37883">MTNYSDNLKEESTYTIAFYNLENLFDIYDDELTNDNDFLPSSDKKWTQKRYDNKLRKLGFSISNIGMEETHKPPVLIGFAEVENQGVIIDLLLSKHLKDLTYDYVHFDSPDERGIDVALIYNTTIFKVISSETFPVLIIEEDGIRDYTRDILLVKGLFVDEPIYIIVNHWPSRREGPEASEYKRLIASEKVSEIILQIKHNEQNPKIIVMGDFNDGPKSNSIKNLLNTNDLYNPMLNLHTIDRGTTNYDFSWDLFDQILFTTNLLEKKSEEITYGSTNIFDAEFLKQFHGKYKGQPFRTYVGKKYKVGYSDHFPVYMTIKKPTKI</sequence>
<evidence type="ECO:0000313" key="2">
    <source>
        <dbReference type="EMBL" id="MDU8884859.1"/>
    </source>
</evidence>
<dbReference type="EMBL" id="JAWHTF010000001">
    <property type="protein sequence ID" value="MDU8884859.1"/>
    <property type="molecule type" value="Genomic_DNA"/>
</dbReference>
<evidence type="ECO:0000259" key="1">
    <source>
        <dbReference type="Pfam" id="PF19580"/>
    </source>
</evidence>
<evidence type="ECO:0000313" key="3">
    <source>
        <dbReference type="Proteomes" id="UP001268651"/>
    </source>
</evidence>
<gene>
    <name evidence="2" type="ORF">RXV94_01720</name>
</gene>
<reference evidence="2 3" key="1">
    <citation type="submission" date="2023-10" db="EMBL/GenBank/DDBJ databases">
        <title>Marimonas sp. nov. isolated from tidal mud flat.</title>
        <authorList>
            <person name="Jaincy N.J."/>
            <person name="Srinivasan S."/>
            <person name="Lee S.-S."/>
        </authorList>
    </citation>
    <scope>NUCLEOTIDE SEQUENCE [LARGE SCALE GENOMIC DNA]</scope>
    <source>
        <strain evidence="2 3">MJ-SS3</strain>
    </source>
</reference>
<dbReference type="Proteomes" id="UP001268651">
    <property type="component" value="Unassembled WGS sequence"/>
</dbReference>
<feature type="domain" description="Endonuclease/exonuclease/phosphatase" evidence="1">
    <location>
        <begin position="15"/>
        <end position="321"/>
    </location>
</feature>
<dbReference type="RefSeq" id="WP_316660639.1">
    <property type="nucleotide sequence ID" value="NZ_JAWHTF010000001.1"/>
</dbReference>
<dbReference type="PANTHER" id="PTHR42834:SF1">
    <property type="entry name" value="ENDONUCLEASE_EXONUCLEASE_PHOSPHATASE FAMILY PROTEIN (AFU_ORTHOLOGUE AFUA_3G09210)"/>
    <property type="match status" value="1"/>
</dbReference>
<accession>A0ABU3U379</accession>
<keyword evidence="2" id="KW-0378">Hydrolase</keyword>
<keyword evidence="2" id="KW-0540">Nuclease</keyword>
<proteinExistence type="predicted"/>
<comment type="caution">
    <text evidence="2">The sequence shown here is derived from an EMBL/GenBank/DDBJ whole genome shotgun (WGS) entry which is preliminary data.</text>
</comment>
<keyword evidence="2" id="KW-0255">Endonuclease</keyword>
<name>A0ABU3U379_9FLAO</name>
<dbReference type="PANTHER" id="PTHR42834">
    <property type="entry name" value="ENDONUCLEASE/EXONUCLEASE/PHOSPHATASE FAMILY PROTEIN (AFU_ORTHOLOGUE AFUA_3G09210)"/>
    <property type="match status" value="1"/>
</dbReference>
<dbReference type="InterPro" id="IPR036691">
    <property type="entry name" value="Endo/exonu/phosph_ase_sf"/>
</dbReference>
<dbReference type="SUPFAM" id="SSF56219">
    <property type="entry name" value="DNase I-like"/>
    <property type="match status" value="1"/>
</dbReference>
<dbReference type="Gene3D" id="3.60.10.10">
    <property type="entry name" value="Endonuclease/exonuclease/phosphatase"/>
    <property type="match status" value="1"/>
</dbReference>